<accession>A0A1Q9EVJ0</accession>
<organism evidence="1 2">
    <name type="scientific">Symbiodinium microadriaticum</name>
    <name type="common">Dinoflagellate</name>
    <name type="synonym">Zooxanthella microadriatica</name>
    <dbReference type="NCBI Taxonomy" id="2951"/>
    <lineage>
        <taxon>Eukaryota</taxon>
        <taxon>Sar</taxon>
        <taxon>Alveolata</taxon>
        <taxon>Dinophyceae</taxon>
        <taxon>Suessiales</taxon>
        <taxon>Symbiodiniaceae</taxon>
        <taxon>Symbiodinium</taxon>
    </lineage>
</organism>
<dbReference type="Proteomes" id="UP000186817">
    <property type="component" value="Unassembled WGS sequence"/>
</dbReference>
<keyword evidence="2" id="KW-1185">Reference proteome</keyword>
<comment type="caution">
    <text evidence="1">The sequence shown here is derived from an EMBL/GenBank/DDBJ whole genome shotgun (WGS) entry which is preliminary data.</text>
</comment>
<protein>
    <submittedName>
        <fullName evidence="1">Uncharacterized protein</fullName>
    </submittedName>
</protein>
<dbReference type="OrthoDB" id="10326795at2759"/>
<proteinExistence type="predicted"/>
<name>A0A1Q9EVJ0_SYMMI</name>
<sequence>MSLDPTKAKEERDKLIQSVAHFAEQCAKNKDKKSAERLALRLDQAKRALGLHMALKDQKIVALKASIIALEAELEDARAAPLLGRMEDGLAAPLLENVEDSLAAPPPRNVEDDSGTPLLGSDVVVLENVSGGTDEENAIASGELGLEHIGHVALMEARTVRILVAAGCPVTATQSVARLDVGTVTRLSEGIAGAVGHSGFLVNEAGLLYSLPVAFGLGSPPRFSAGSGAWRRTSYAASQEELRATEVKSQLQVCWGSGPAGRVSFESALAMPAASLSLTTWEGGRPSPLLLSFTTSAGGATALKYRGSGTMRLRHSMLLLIFVFAAAPAQGQDQHY</sequence>
<dbReference type="EMBL" id="LSRX01000059">
    <property type="protein sequence ID" value="OLQ11429.1"/>
    <property type="molecule type" value="Genomic_DNA"/>
</dbReference>
<gene>
    <name evidence="1" type="ORF">AK812_SmicGene4763</name>
</gene>
<evidence type="ECO:0000313" key="2">
    <source>
        <dbReference type="Proteomes" id="UP000186817"/>
    </source>
</evidence>
<evidence type="ECO:0000313" key="1">
    <source>
        <dbReference type="EMBL" id="OLQ11429.1"/>
    </source>
</evidence>
<reference evidence="1 2" key="1">
    <citation type="submission" date="2016-02" db="EMBL/GenBank/DDBJ databases">
        <title>Genome analysis of coral dinoflagellate symbionts highlights evolutionary adaptations to a symbiotic lifestyle.</title>
        <authorList>
            <person name="Aranda M."/>
            <person name="Li Y."/>
            <person name="Liew Y.J."/>
            <person name="Baumgarten S."/>
            <person name="Simakov O."/>
            <person name="Wilson M."/>
            <person name="Piel J."/>
            <person name="Ashoor H."/>
            <person name="Bougouffa S."/>
            <person name="Bajic V.B."/>
            <person name="Ryu T."/>
            <person name="Ravasi T."/>
            <person name="Bayer T."/>
            <person name="Micklem G."/>
            <person name="Kim H."/>
            <person name="Bhak J."/>
            <person name="Lajeunesse T.C."/>
            <person name="Voolstra C.R."/>
        </authorList>
    </citation>
    <scope>NUCLEOTIDE SEQUENCE [LARGE SCALE GENOMIC DNA]</scope>
    <source>
        <strain evidence="1 2">CCMP2467</strain>
    </source>
</reference>
<dbReference type="AlphaFoldDB" id="A0A1Q9EVJ0"/>